<dbReference type="GO" id="GO:0005549">
    <property type="term" value="F:odorant binding"/>
    <property type="evidence" value="ECO:0007669"/>
    <property type="project" value="InterPro"/>
</dbReference>
<dbReference type="PANTHER" id="PTHR21137:SF35">
    <property type="entry name" value="ODORANT RECEPTOR 19A-RELATED"/>
    <property type="match status" value="1"/>
</dbReference>
<comment type="subcellular location">
    <subcellularLocation>
        <location evidence="1">Cell membrane</location>
        <topology evidence="1">Multi-pass membrane protein</topology>
    </subcellularLocation>
</comment>
<evidence type="ECO:0000256" key="9">
    <source>
        <dbReference type="ARBA" id="ARBA00023224"/>
    </source>
</evidence>
<keyword evidence="10" id="KW-1185">Reference proteome</keyword>
<dbReference type="Proteomes" id="UP000504635">
    <property type="component" value="Unplaced"/>
</dbReference>
<dbReference type="RefSeq" id="XP_030746024.1">
    <property type="nucleotide sequence ID" value="XM_030890164.1"/>
</dbReference>
<reference evidence="11" key="1">
    <citation type="submission" date="2025-08" db="UniProtKB">
        <authorList>
            <consortium name="RefSeq"/>
        </authorList>
    </citation>
    <scope>IDENTIFICATION</scope>
    <source>
        <tissue evidence="11">Gonads</tissue>
    </source>
</reference>
<keyword evidence="5" id="KW-0552">Olfaction</keyword>
<dbReference type="InterPro" id="IPR004117">
    <property type="entry name" value="7tm6_olfct_rcpt"/>
</dbReference>
<dbReference type="OrthoDB" id="6769048at2759"/>
<dbReference type="GO" id="GO:0005886">
    <property type="term" value="C:plasma membrane"/>
    <property type="evidence" value="ECO:0007669"/>
    <property type="project" value="UniProtKB-SubCell"/>
</dbReference>
<evidence type="ECO:0000256" key="4">
    <source>
        <dbReference type="ARBA" id="ARBA00022692"/>
    </source>
</evidence>
<gene>
    <name evidence="11" type="primary">LOC115874870</name>
</gene>
<dbReference type="Pfam" id="PF02949">
    <property type="entry name" value="7tm_6"/>
    <property type="match status" value="1"/>
</dbReference>
<keyword evidence="3" id="KW-0716">Sensory transduction</keyword>
<keyword evidence="7" id="KW-0472">Membrane</keyword>
<dbReference type="KEGG" id="soy:115874870"/>
<dbReference type="AlphaFoldDB" id="A0A6J2X509"/>
<evidence type="ECO:0000256" key="2">
    <source>
        <dbReference type="ARBA" id="ARBA00022475"/>
    </source>
</evidence>
<evidence type="ECO:0000313" key="10">
    <source>
        <dbReference type="Proteomes" id="UP000504635"/>
    </source>
</evidence>
<dbReference type="GO" id="GO:0007165">
    <property type="term" value="P:signal transduction"/>
    <property type="evidence" value="ECO:0007669"/>
    <property type="project" value="UniProtKB-KW"/>
</dbReference>
<keyword evidence="6" id="KW-1133">Transmembrane helix</keyword>
<keyword evidence="8" id="KW-0675">Receptor</keyword>
<dbReference type="InParanoid" id="A0A6J2X509"/>
<accession>A0A6J2X509</accession>
<dbReference type="PANTHER" id="PTHR21137">
    <property type="entry name" value="ODORANT RECEPTOR"/>
    <property type="match status" value="1"/>
</dbReference>
<protein>
    <submittedName>
        <fullName evidence="11">Uncharacterized protein LOC115874870</fullName>
    </submittedName>
</protein>
<dbReference type="GO" id="GO:0004984">
    <property type="term" value="F:olfactory receptor activity"/>
    <property type="evidence" value="ECO:0007669"/>
    <property type="project" value="InterPro"/>
</dbReference>
<dbReference type="GeneID" id="115874870"/>
<name>A0A6J2X509_SITOR</name>
<keyword evidence="4" id="KW-0812">Transmembrane</keyword>
<keyword evidence="2" id="KW-1003">Cell membrane</keyword>
<proteinExistence type="predicted"/>
<evidence type="ECO:0000256" key="3">
    <source>
        <dbReference type="ARBA" id="ARBA00022606"/>
    </source>
</evidence>
<organism evidence="10 11">
    <name type="scientific">Sitophilus oryzae</name>
    <name type="common">Rice weevil</name>
    <name type="synonym">Curculio oryzae</name>
    <dbReference type="NCBI Taxonomy" id="7048"/>
    <lineage>
        <taxon>Eukaryota</taxon>
        <taxon>Metazoa</taxon>
        <taxon>Ecdysozoa</taxon>
        <taxon>Arthropoda</taxon>
        <taxon>Hexapoda</taxon>
        <taxon>Insecta</taxon>
        <taxon>Pterygota</taxon>
        <taxon>Neoptera</taxon>
        <taxon>Endopterygota</taxon>
        <taxon>Coleoptera</taxon>
        <taxon>Polyphaga</taxon>
        <taxon>Cucujiformia</taxon>
        <taxon>Curculionidae</taxon>
        <taxon>Dryophthorinae</taxon>
        <taxon>Sitophilus</taxon>
    </lineage>
</organism>
<keyword evidence="9" id="KW-0807">Transducer</keyword>
<dbReference type="FunCoup" id="A0A6J2X509">
    <property type="interactions" value="30"/>
</dbReference>
<evidence type="ECO:0000256" key="8">
    <source>
        <dbReference type="ARBA" id="ARBA00023170"/>
    </source>
</evidence>
<evidence type="ECO:0000313" key="11">
    <source>
        <dbReference type="RefSeq" id="XP_030746024.1"/>
    </source>
</evidence>
<evidence type="ECO:0000256" key="6">
    <source>
        <dbReference type="ARBA" id="ARBA00022989"/>
    </source>
</evidence>
<evidence type="ECO:0000256" key="5">
    <source>
        <dbReference type="ARBA" id="ARBA00022725"/>
    </source>
</evidence>
<sequence length="243" mass="27836">MDYINSSNANQTMEATKPHAVQIWFPFDKNNKYMLAMTYECFHITQSLMINGAAQALINSTMVFFRAQLKCLQFFIKNFDTTLVNGEIMCDGIEESIKLLIIKYQQVIRCVQEFNNCFQDILLLDYSVISLQLATILIDLYQGKQMAFNSFFFVLISLQLFLMSWNANEIIEESSTGLLNALYESNWYTQKNKATKSLILMTMMRTSRPLSISIGPFGKLTMNAAISRMKLAYSVLSLLSSKN</sequence>
<evidence type="ECO:0000256" key="7">
    <source>
        <dbReference type="ARBA" id="ARBA00023136"/>
    </source>
</evidence>
<evidence type="ECO:0000256" key="1">
    <source>
        <dbReference type="ARBA" id="ARBA00004651"/>
    </source>
</evidence>